<sequence length="232" mass="26277">MTLLTFLFIVVFLIGLYFYAKCADPKYSEGLTNNNSEPRCPNLLIQKGSRFYLYNSKVAQVPGVNPIEFDNLEDYTEFLDWQRSQNIRCPVLYLQETYDAQGNKVYKFRPSVSEPQAGLPPSAAAPIGIASQIQPINEMPLEQVGDEAYPNPTLLVDATRNDPPYNYNSYPAHDQTDYYIGTTTPLDEMNYKQEAEKVSPDPMDPNWGGPKYTQSLVDRGYYANREVKIAVG</sequence>
<accession>A0A6C0ARZ3</accession>
<dbReference type="EMBL" id="MN740763">
    <property type="protein sequence ID" value="QHS82180.1"/>
    <property type="molecule type" value="Genomic_DNA"/>
</dbReference>
<proteinExistence type="predicted"/>
<organism evidence="1">
    <name type="scientific">viral metagenome</name>
    <dbReference type="NCBI Taxonomy" id="1070528"/>
    <lineage>
        <taxon>unclassified sequences</taxon>
        <taxon>metagenomes</taxon>
        <taxon>organismal metagenomes</taxon>
    </lineage>
</organism>
<protein>
    <submittedName>
        <fullName evidence="1">Uncharacterized protein</fullName>
    </submittedName>
</protein>
<dbReference type="AlphaFoldDB" id="A0A6C0ARZ3"/>
<reference evidence="1" key="1">
    <citation type="journal article" date="2020" name="Nature">
        <title>Giant virus diversity and host interactions through global metagenomics.</title>
        <authorList>
            <person name="Schulz F."/>
            <person name="Roux S."/>
            <person name="Paez-Espino D."/>
            <person name="Jungbluth S."/>
            <person name="Walsh D.A."/>
            <person name="Denef V.J."/>
            <person name="McMahon K.D."/>
            <person name="Konstantinidis K.T."/>
            <person name="Eloe-Fadrosh E.A."/>
            <person name="Kyrpides N.C."/>
            <person name="Woyke T."/>
        </authorList>
    </citation>
    <scope>NUCLEOTIDE SEQUENCE</scope>
    <source>
        <strain evidence="1">GVMAG-S-1101165-79</strain>
    </source>
</reference>
<name>A0A6C0ARZ3_9ZZZZ</name>
<evidence type="ECO:0000313" key="1">
    <source>
        <dbReference type="EMBL" id="QHS82180.1"/>
    </source>
</evidence>